<accession>A0AAQ3SER1</accession>
<feature type="compositionally biased region" description="Polar residues" evidence="1">
    <location>
        <begin position="1"/>
        <end position="13"/>
    </location>
</feature>
<evidence type="ECO:0000313" key="2">
    <source>
        <dbReference type="EMBL" id="WVZ53378.1"/>
    </source>
</evidence>
<sequence>MAATRYSWSQTPRVSPARQGIDFQAHPVTTITDDGLLALRNSSDYAAHSSPPRQPCSNNMKSWWLCRINFDRGLFVPLCCNGMQLLHCFNCCRAVPMDRNNTSRAQHLQT</sequence>
<gene>
    <name evidence="2" type="ORF">U9M48_004329</name>
</gene>
<dbReference type="Proteomes" id="UP001341281">
    <property type="component" value="Chromosome 01"/>
</dbReference>
<reference evidence="2 3" key="1">
    <citation type="submission" date="2024-02" db="EMBL/GenBank/DDBJ databases">
        <title>High-quality chromosome-scale genome assembly of Pensacola bahiagrass (Paspalum notatum Flugge var. saurae).</title>
        <authorList>
            <person name="Vega J.M."/>
            <person name="Podio M."/>
            <person name="Orjuela J."/>
            <person name="Siena L.A."/>
            <person name="Pessino S.C."/>
            <person name="Combes M.C."/>
            <person name="Mariac C."/>
            <person name="Albertini E."/>
            <person name="Pupilli F."/>
            <person name="Ortiz J.P.A."/>
            <person name="Leblanc O."/>
        </authorList>
    </citation>
    <scope>NUCLEOTIDE SEQUENCE [LARGE SCALE GENOMIC DNA]</scope>
    <source>
        <strain evidence="2">R1</strain>
        <tissue evidence="2">Leaf</tissue>
    </source>
</reference>
<dbReference type="EMBL" id="CP144745">
    <property type="protein sequence ID" value="WVZ53378.1"/>
    <property type="molecule type" value="Genomic_DNA"/>
</dbReference>
<name>A0AAQ3SER1_PASNO</name>
<evidence type="ECO:0000313" key="3">
    <source>
        <dbReference type="Proteomes" id="UP001341281"/>
    </source>
</evidence>
<feature type="region of interest" description="Disordered" evidence="1">
    <location>
        <begin position="1"/>
        <end position="20"/>
    </location>
</feature>
<keyword evidence="3" id="KW-1185">Reference proteome</keyword>
<protein>
    <submittedName>
        <fullName evidence="2">Uncharacterized protein</fullName>
    </submittedName>
</protein>
<organism evidence="2 3">
    <name type="scientific">Paspalum notatum var. saurae</name>
    <dbReference type="NCBI Taxonomy" id="547442"/>
    <lineage>
        <taxon>Eukaryota</taxon>
        <taxon>Viridiplantae</taxon>
        <taxon>Streptophyta</taxon>
        <taxon>Embryophyta</taxon>
        <taxon>Tracheophyta</taxon>
        <taxon>Spermatophyta</taxon>
        <taxon>Magnoliopsida</taxon>
        <taxon>Liliopsida</taxon>
        <taxon>Poales</taxon>
        <taxon>Poaceae</taxon>
        <taxon>PACMAD clade</taxon>
        <taxon>Panicoideae</taxon>
        <taxon>Andropogonodae</taxon>
        <taxon>Paspaleae</taxon>
        <taxon>Paspalinae</taxon>
        <taxon>Paspalum</taxon>
    </lineage>
</organism>
<proteinExistence type="predicted"/>
<dbReference type="AlphaFoldDB" id="A0AAQ3SER1"/>
<evidence type="ECO:0000256" key="1">
    <source>
        <dbReference type="SAM" id="MobiDB-lite"/>
    </source>
</evidence>